<feature type="compositionally biased region" description="Basic and acidic residues" evidence="1">
    <location>
        <begin position="27"/>
        <end position="41"/>
    </location>
</feature>
<evidence type="ECO:0000313" key="2">
    <source>
        <dbReference type="EMBL" id="OMO56834.1"/>
    </source>
</evidence>
<feature type="compositionally biased region" description="Polar residues" evidence="1">
    <location>
        <begin position="1"/>
        <end position="15"/>
    </location>
</feature>
<feature type="region of interest" description="Disordered" evidence="1">
    <location>
        <begin position="1"/>
        <end position="41"/>
    </location>
</feature>
<reference evidence="3" key="1">
    <citation type="submission" date="2013-09" db="EMBL/GenBank/DDBJ databases">
        <title>Corchorus olitorius genome sequencing.</title>
        <authorList>
            <person name="Alam M."/>
            <person name="Haque M.S."/>
            <person name="Islam M.S."/>
            <person name="Emdad E.M."/>
            <person name="Islam M.M."/>
            <person name="Ahmed B."/>
            <person name="Halim A."/>
            <person name="Hossen Q.M.M."/>
            <person name="Hossain M.Z."/>
            <person name="Ahmed R."/>
            <person name="Khan M.M."/>
            <person name="Islam R."/>
            <person name="Rashid M.M."/>
            <person name="Khan S.A."/>
            <person name="Rahman M.S."/>
            <person name="Alam M."/>
            <person name="Yahiya A.S."/>
            <person name="Khan M.S."/>
            <person name="Azam M.S."/>
            <person name="Haque T."/>
            <person name="Lashkar M.Z.H."/>
            <person name="Akhand A.I."/>
            <person name="Morshed G."/>
            <person name="Roy S."/>
            <person name="Uddin K.S."/>
            <person name="Rabeya T."/>
            <person name="Hossain A.S."/>
            <person name="Chowdhury A."/>
            <person name="Snigdha A.R."/>
            <person name="Mortoza M.S."/>
            <person name="Matin S.A."/>
            <person name="Hoque S.M.E."/>
            <person name="Islam M.K."/>
            <person name="Roy D.K."/>
            <person name="Haider R."/>
            <person name="Moosa M.M."/>
            <person name="Elias S.M."/>
            <person name="Hasan A.M."/>
            <person name="Jahan S."/>
            <person name="Shafiuddin M."/>
            <person name="Mahmood N."/>
            <person name="Shommy N.S."/>
        </authorList>
    </citation>
    <scope>NUCLEOTIDE SEQUENCE [LARGE SCALE GENOMIC DNA]</scope>
    <source>
        <strain evidence="3">cv. O-4</strain>
    </source>
</reference>
<sequence length="41" mass="4556">MALASSVQRNDTLMSNAREGLAKKRKKGEEHGRIQGETEDL</sequence>
<dbReference type="EMBL" id="AWUE01022682">
    <property type="protein sequence ID" value="OMO56834.1"/>
    <property type="molecule type" value="Genomic_DNA"/>
</dbReference>
<name>A0A1R3GFH3_9ROSI</name>
<proteinExistence type="predicted"/>
<evidence type="ECO:0000256" key="1">
    <source>
        <dbReference type="SAM" id="MobiDB-lite"/>
    </source>
</evidence>
<keyword evidence="3" id="KW-1185">Reference proteome</keyword>
<accession>A0A1R3GFH3</accession>
<evidence type="ECO:0000313" key="3">
    <source>
        <dbReference type="Proteomes" id="UP000187203"/>
    </source>
</evidence>
<gene>
    <name evidence="2" type="ORF">COLO4_35547</name>
</gene>
<comment type="caution">
    <text evidence="2">The sequence shown here is derived from an EMBL/GenBank/DDBJ whole genome shotgun (WGS) entry which is preliminary data.</text>
</comment>
<dbReference type="Proteomes" id="UP000187203">
    <property type="component" value="Unassembled WGS sequence"/>
</dbReference>
<protein>
    <submittedName>
        <fullName evidence="2">Uncharacterized protein</fullName>
    </submittedName>
</protein>
<organism evidence="2 3">
    <name type="scientific">Corchorus olitorius</name>
    <dbReference type="NCBI Taxonomy" id="93759"/>
    <lineage>
        <taxon>Eukaryota</taxon>
        <taxon>Viridiplantae</taxon>
        <taxon>Streptophyta</taxon>
        <taxon>Embryophyta</taxon>
        <taxon>Tracheophyta</taxon>
        <taxon>Spermatophyta</taxon>
        <taxon>Magnoliopsida</taxon>
        <taxon>eudicotyledons</taxon>
        <taxon>Gunneridae</taxon>
        <taxon>Pentapetalae</taxon>
        <taxon>rosids</taxon>
        <taxon>malvids</taxon>
        <taxon>Malvales</taxon>
        <taxon>Malvaceae</taxon>
        <taxon>Grewioideae</taxon>
        <taxon>Apeibeae</taxon>
        <taxon>Corchorus</taxon>
    </lineage>
</organism>
<dbReference type="AlphaFoldDB" id="A0A1R3GFH3"/>